<evidence type="ECO:0000256" key="3">
    <source>
        <dbReference type="ARBA" id="ARBA00019614"/>
    </source>
</evidence>
<keyword evidence="13" id="KW-1185">Reference proteome</keyword>
<name>A0A109UY50_9SACH</name>
<evidence type="ECO:0000256" key="2">
    <source>
        <dbReference type="ARBA" id="ARBA00006543"/>
    </source>
</evidence>
<evidence type="ECO:0000259" key="10">
    <source>
        <dbReference type="Pfam" id="PF11635"/>
    </source>
</evidence>
<dbReference type="Pfam" id="PF11635">
    <property type="entry name" value="Med16_N"/>
    <property type="match status" value="1"/>
</dbReference>
<feature type="domain" description="Mediator complex subunit 16 C-terminal" evidence="11">
    <location>
        <begin position="797"/>
        <end position="926"/>
    </location>
</feature>
<proteinExistence type="inferred from homology"/>
<evidence type="ECO:0000313" key="12">
    <source>
        <dbReference type="EMBL" id="AMD19452.1"/>
    </source>
</evidence>
<comment type="function">
    <text evidence="9">Component of the Mediator complex, a coactivator involved in the regulated transcription of nearly all RNA polymerase II-dependent genes. Mediator functions as a bridge to convey information from gene-specific regulatory proteins to the basal RNA polymerase II transcription machinery. Mediator is recruited to promoters by direct interactions with regulatory proteins and serves as a scaffold for the assembly of a functional preinitiation complex with RNA polymerase II and the general transcription factors.</text>
</comment>
<protein>
    <recommendedName>
        <fullName evidence="3 9">Mediator of RNA polymerase II transcription subunit 16</fullName>
    </recommendedName>
    <alternativeName>
        <fullName evidence="8 9">Mediator complex subunit 16</fullName>
    </alternativeName>
</protein>
<dbReference type="Proteomes" id="UP000243052">
    <property type="component" value="Chromosome ii"/>
</dbReference>
<keyword evidence="7 9" id="KW-0539">Nucleus</keyword>
<evidence type="ECO:0000259" key="11">
    <source>
        <dbReference type="Pfam" id="PF20719"/>
    </source>
</evidence>
<accession>A0A109UY50</accession>
<sequence>MNTSGCVSCSKLGLIAYGDSSSTNSNLCITFLETVNGINWRFHPPKQYSIHNQLHEEQNSNSNKKGVNLFYDLRSVHWNNWSLLNGELLAVCDDLGNMTMLTAGQTRDGNGTYHKMTVLFQDNVYKIHNQIIPLDTVSKKEGSLKVDRKHTKKEYGSTILDFQWIGNQKPEIAQIKAQRDPMTNTFESQMQQCPPSGVFHPASVKNACIAIRRNGHTDLWYQFSNTLDYKKISLQLTKNKESEWLRHARIAHMDVEQSFLVGMYSNISKCFSYYELQVDWNLSHKDPSMVLDPKLNLKHIFRANPDTMGPNGELLKLENFHIISKKALQGSRPEILISYNILGTTKTLVRRFEMIKTTPNMVFLSSFGVNISNANGSSKLSRYTLKHVQDLVFEHKVLDIQPHALDSLVAFRLQNGEMHFYNRYTWKLEEDSEASSVPYTKDSIFSIFATGFVFPNIPPIDAVEWCINSPSSGGVIVKLKQNKGPQFLTLKTKVTEDPSKDTIHATAFAFEFFRFNNRLHSGEDLVIAIKTHILKLQQIDANRAVDFIFIIISTILKLYGIQFEGPKEVLDKLLQSKAIQKLLLLQMELGSHLQNRTVFSMAYAAMKLRSIKLAMNGVARNVHAMIQHTALVNSLPNGKGFQFAFSKQDLIYSLIPSINWFVTFVTFLTQQLILLVNNPADKTHSLVIGIFSSITTRQLMLKLVMELKNLIGLITKFPETNYTILNESSNFLRKALGDSPVNLEKFETFLTDVNSKFASLADQDVTANTKREPYFLVKADIPPDIAHMKEFLLSYASTAMLSYINLAEVFFASTGTLRIFDSERFNPKISGLLQPLSAGLVVDDEALPNSVKESRAFSPLDYDDISSEWVDMSTIPCIKRCTRCGCITRAGNVVDTKHTVLETAIVTKRWTALYSRYCQCTGLLYELELDTSD</sequence>
<keyword evidence="4 9" id="KW-0805">Transcription regulation</keyword>
<dbReference type="STRING" id="45286.A0A109UY50"/>
<evidence type="ECO:0000256" key="4">
    <source>
        <dbReference type="ARBA" id="ARBA00023015"/>
    </source>
</evidence>
<comment type="subunit">
    <text evidence="9">Component of the Mediator complex.</text>
</comment>
<evidence type="ECO:0000256" key="8">
    <source>
        <dbReference type="ARBA" id="ARBA00032015"/>
    </source>
</evidence>
<dbReference type="InterPro" id="IPR048338">
    <property type="entry name" value="Mediator_Med16"/>
</dbReference>
<evidence type="ECO:0000256" key="7">
    <source>
        <dbReference type="ARBA" id="ARBA00023242"/>
    </source>
</evidence>
<gene>
    <name evidence="9" type="primary">MED16</name>
    <name evidence="12" type="ORF">AW171_hschr21283</name>
</gene>
<keyword evidence="5 9" id="KW-0010">Activator</keyword>
<dbReference type="Pfam" id="PF20719">
    <property type="entry name" value="Med16_C"/>
    <property type="match status" value="1"/>
</dbReference>
<dbReference type="PANTHER" id="PTHR13224:SF6">
    <property type="entry name" value="MEDIATOR OF RNA POLYMERASE II TRANSCRIPTION SUBUNIT 16"/>
    <property type="match status" value="1"/>
</dbReference>
<evidence type="ECO:0000256" key="1">
    <source>
        <dbReference type="ARBA" id="ARBA00004123"/>
    </source>
</evidence>
<reference evidence="12 13" key="1">
    <citation type="submission" date="2016-01" db="EMBL/GenBank/DDBJ databases">
        <title>Genome sequence of the yeast Holleya sinecauda.</title>
        <authorList>
            <person name="Dietrich F.S."/>
        </authorList>
    </citation>
    <scope>NUCLEOTIDE SEQUENCE [LARGE SCALE GENOMIC DNA]</scope>
    <source>
        <strain evidence="12 13">ATCC 58844</strain>
    </source>
</reference>
<evidence type="ECO:0000256" key="6">
    <source>
        <dbReference type="ARBA" id="ARBA00023163"/>
    </source>
</evidence>
<dbReference type="InterPro" id="IPR048339">
    <property type="entry name" value="Mediator_Med16_C"/>
</dbReference>
<dbReference type="InterPro" id="IPR021665">
    <property type="entry name" value="Mediator_Med16_N"/>
</dbReference>
<keyword evidence="6 9" id="KW-0804">Transcription</keyword>
<dbReference type="OrthoDB" id="4139168at2759"/>
<comment type="subcellular location">
    <subcellularLocation>
        <location evidence="1 9">Nucleus</location>
    </subcellularLocation>
</comment>
<evidence type="ECO:0000313" key="13">
    <source>
        <dbReference type="Proteomes" id="UP000243052"/>
    </source>
</evidence>
<organism evidence="12 13">
    <name type="scientific">Eremothecium sinecaudum</name>
    <dbReference type="NCBI Taxonomy" id="45286"/>
    <lineage>
        <taxon>Eukaryota</taxon>
        <taxon>Fungi</taxon>
        <taxon>Dikarya</taxon>
        <taxon>Ascomycota</taxon>
        <taxon>Saccharomycotina</taxon>
        <taxon>Saccharomycetes</taxon>
        <taxon>Saccharomycetales</taxon>
        <taxon>Saccharomycetaceae</taxon>
        <taxon>Eremothecium</taxon>
    </lineage>
</organism>
<evidence type="ECO:0000256" key="9">
    <source>
        <dbReference type="RuleBase" id="RU364149"/>
    </source>
</evidence>
<feature type="domain" description="Mediator complex subunit Med16 N-terminal" evidence="10">
    <location>
        <begin position="148"/>
        <end position="457"/>
    </location>
</feature>
<dbReference type="EMBL" id="CP014242">
    <property type="protein sequence ID" value="AMD19452.1"/>
    <property type="molecule type" value="Genomic_DNA"/>
</dbReference>
<dbReference type="PANTHER" id="PTHR13224">
    <property type="entry name" value="THYROID HORMONE RECEPTOR-ASSOCIATED PROTEIN-RELATED"/>
    <property type="match status" value="1"/>
</dbReference>
<evidence type="ECO:0000256" key="5">
    <source>
        <dbReference type="ARBA" id="ARBA00023159"/>
    </source>
</evidence>
<comment type="similarity">
    <text evidence="2 9">Belongs to the Mediator complex subunit 16 family.</text>
</comment>
<dbReference type="GO" id="GO:0045893">
    <property type="term" value="P:positive regulation of DNA-templated transcription"/>
    <property type="evidence" value="ECO:0007669"/>
    <property type="project" value="TreeGrafter"/>
</dbReference>
<dbReference type="AlphaFoldDB" id="A0A109UY50"/>
<dbReference type="GO" id="GO:0016592">
    <property type="term" value="C:mediator complex"/>
    <property type="evidence" value="ECO:0007669"/>
    <property type="project" value="InterPro"/>
</dbReference>